<dbReference type="RefSeq" id="WP_313833402.1">
    <property type="nucleotide sequence ID" value="NZ_JAQOUE010000001.1"/>
</dbReference>
<dbReference type="SUPFAM" id="SSF109604">
    <property type="entry name" value="HD-domain/PDEase-like"/>
    <property type="match status" value="1"/>
</dbReference>
<dbReference type="InterPro" id="IPR037522">
    <property type="entry name" value="HD_GYP_dom"/>
</dbReference>
<evidence type="ECO:0000259" key="2">
    <source>
        <dbReference type="PROSITE" id="PS51832"/>
    </source>
</evidence>
<dbReference type="Proteomes" id="UP001250932">
    <property type="component" value="Unassembled WGS sequence"/>
</dbReference>
<keyword evidence="4" id="KW-1185">Reference proteome</keyword>
<feature type="domain" description="HD-GYP" evidence="2">
    <location>
        <begin position="173"/>
        <end position="368"/>
    </location>
</feature>
<protein>
    <submittedName>
        <fullName evidence="3">DUF3391 domain-containing protein</fullName>
    </submittedName>
</protein>
<evidence type="ECO:0000313" key="3">
    <source>
        <dbReference type="EMBL" id="MDT7042934.1"/>
    </source>
</evidence>
<evidence type="ECO:0000256" key="1">
    <source>
        <dbReference type="SAM" id="MobiDB-lite"/>
    </source>
</evidence>
<sequence>MPFKPLKIEDLRIGHYVKLECSWWRHPFAKNIFKVTTAAELRLIKKISKLTLFYDPELSDTGSEIEEKPPEGQGYSFPGSSAQVSGDQKVHLFDAERQDREEEAKEHKIRVLAEDRGKRREAYRERRNQLKKTERAYEDAAKQTKIALKNMASGDIAGLRMAENLLSDLTKSLGEDRIVMALLEVMNSKDTEDPLFVHAMNVCVLSMLVGKIMGLSGKDLTTLGLGALAHDIGYLKIPRAVCLTTAGFAREGANLKLHIEAGLSGIGRIPEFPEPGIQIIAQHHERLNGRGYPHGLTRDQISLLAKIVMIVDEYDELCNGQDDEEGLTPYEALSLMYKNATVRKTGEFDEEILILVIKTLGVYPPGTLVELNDGSIGVVISINPQCRTKPQVMIYESDVPQDEAVIVDLSQDEELSIEKSLRPQEISKVAKNYLCPNRVTGFFPSSSEISLFSQARQAVS</sequence>
<dbReference type="PANTHER" id="PTHR43155">
    <property type="entry name" value="CYCLIC DI-GMP PHOSPHODIESTERASE PA4108-RELATED"/>
    <property type="match status" value="1"/>
</dbReference>
<feature type="region of interest" description="Disordered" evidence="1">
    <location>
        <begin position="60"/>
        <end position="85"/>
    </location>
</feature>
<dbReference type="CDD" id="cd00077">
    <property type="entry name" value="HDc"/>
    <property type="match status" value="1"/>
</dbReference>
<dbReference type="EMBL" id="JAQOUE010000001">
    <property type="protein sequence ID" value="MDT7042934.1"/>
    <property type="molecule type" value="Genomic_DNA"/>
</dbReference>
<dbReference type="InterPro" id="IPR003607">
    <property type="entry name" value="HD/PDEase_dom"/>
</dbReference>
<dbReference type="Gene3D" id="1.10.3210.10">
    <property type="entry name" value="Hypothetical protein af1432"/>
    <property type="match status" value="1"/>
</dbReference>
<dbReference type="SMART" id="SM00471">
    <property type="entry name" value="HDc"/>
    <property type="match status" value="1"/>
</dbReference>
<organism evidence="3 4">
    <name type="scientific">Candidatus Nitronereus thalassa</name>
    <dbReference type="NCBI Taxonomy" id="3020898"/>
    <lineage>
        <taxon>Bacteria</taxon>
        <taxon>Pseudomonadati</taxon>
        <taxon>Nitrospirota</taxon>
        <taxon>Nitrospiria</taxon>
        <taxon>Nitrospirales</taxon>
        <taxon>Nitrospiraceae</taxon>
        <taxon>Candidatus Nitronereus</taxon>
    </lineage>
</organism>
<accession>A0ABU3K941</accession>
<comment type="caution">
    <text evidence="3">The sequence shown here is derived from an EMBL/GenBank/DDBJ whole genome shotgun (WGS) entry which is preliminary data.</text>
</comment>
<dbReference type="PROSITE" id="PS51832">
    <property type="entry name" value="HD_GYP"/>
    <property type="match status" value="1"/>
</dbReference>
<name>A0ABU3K941_9BACT</name>
<dbReference type="Pfam" id="PF11871">
    <property type="entry name" value="DUF3391"/>
    <property type="match status" value="1"/>
</dbReference>
<dbReference type="PANTHER" id="PTHR43155:SF2">
    <property type="entry name" value="CYCLIC DI-GMP PHOSPHODIESTERASE PA4108"/>
    <property type="match status" value="1"/>
</dbReference>
<dbReference type="InterPro" id="IPR021812">
    <property type="entry name" value="DUF3391"/>
</dbReference>
<gene>
    <name evidence="3" type="ORF">PPG34_11265</name>
</gene>
<evidence type="ECO:0000313" key="4">
    <source>
        <dbReference type="Proteomes" id="UP001250932"/>
    </source>
</evidence>
<reference evidence="3 4" key="1">
    <citation type="journal article" date="2023" name="ISME J.">
        <title>Cultivation and genomic characterization of novel and ubiquitous marine nitrite-oxidizing bacteria from the Nitrospirales.</title>
        <authorList>
            <person name="Mueller A.J."/>
            <person name="Daebeler A."/>
            <person name="Herbold C.W."/>
            <person name="Kirkegaard R.H."/>
            <person name="Daims H."/>
        </authorList>
    </citation>
    <scope>NUCLEOTIDE SEQUENCE [LARGE SCALE GENOMIC DNA]</scope>
    <source>
        <strain evidence="3 4">EB</strain>
    </source>
</reference>
<proteinExistence type="predicted"/>
<dbReference type="Pfam" id="PF13487">
    <property type="entry name" value="HD_5"/>
    <property type="match status" value="1"/>
</dbReference>